<keyword evidence="4 6" id="KW-0697">Rotamase</keyword>
<dbReference type="InterPro" id="IPR027304">
    <property type="entry name" value="Trigger_fact/SurA_dom_sf"/>
</dbReference>
<feature type="compositionally biased region" description="Polar residues" evidence="7">
    <location>
        <begin position="344"/>
        <end position="356"/>
    </location>
</feature>
<keyword evidence="5 6" id="KW-0413">Isomerase</keyword>
<keyword evidence="10" id="KW-1185">Reference proteome</keyword>
<dbReference type="InterPro" id="IPR046357">
    <property type="entry name" value="PPIase_dom_sf"/>
</dbReference>
<dbReference type="OrthoDB" id="275776at2"/>
<evidence type="ECO:0000313" key="9">
    <source>
        <dbReference type="EMBL" id="QDV35915.1"/>
    </source>
</evidence>
<dbReference type="PANTHER" id="PTHR47245:SF1">
    <property type="entry name" value="FOLDASE PROTEIN PRSA"/>
    <property type="match status" value="1"/>
</dbReference>
<keyword evidence="3" id="KW-0732">Signal</keyword>
<evidence type="ECO:0000256" key="4">
    <source>
        <dbReference type="ARBA" id="ARBA00023110"/>
    </source>
</evidence>
<dbReference type="InterPro" id="IPR000297">
    <property type="entry name" value="PPIase_PpiC"/>
</dbReference>
<feature type="compositionally biased region" description="Basic and acidic residues" evidence="7">
    <location>
        <begin position="388"/>
        <end position="400"/>
    </location>
</feature>
<dbReference type="Gene3D" id="3.10.50.40">
    <property type="match status" value="1"/>
</dbReference>
<organism evidence="9 10">
    <name type="scientific">Tautonia plasticadhaerens</name>
    <dbReference type="NCBI Taxonomy" id="2527974"/>
    <lineage>
        <taxon>Bacteria</taxon>
        <taxon>Pseudomonadati</taxon>
        <taxon>Planctomycetota</taxon>
        <taxon>Planctomycetia</taxon>
        <taxon>Isosphaerales</taxon>
        <taxon>Isosphaeraceae</taxon>
        <taxon>Tautonia</taxon>
    </lineage>
</organism>
<feature type="region of interest" description="Disordered" evidence="7">
    <location>
        <begin position="28"/>
        <end position="53"/>
    </location>
</feature>
<protein>
    <recommendedName>
        <fullName evidence="2">peptidylprolyl isomerase</fullName>
        <ecNumber evidence="2">5.2.1.8</ecNumber>
    </recommendedName>
</protein>
<dbReference type="SUPFAM" id="SSF109998">
    <property type="entry name" value="Triger factor/SurA peptide-binding domain-like"/>
    <property type="match status" value="1"/>
</dbReference>
<dbReference type="GO" id="GO:0003755">
    <property type="term" value="F:peptidyl-prolyl cis-trans isomerase activity"/>
    <property type="evidence" value="ECO:0007669"/>
    <property type="project" value="UniProtKB-KW"/>
</dbReference>
<dbReference type="KEGG" id="tpla:ElP_38230"/>
<comment type="catalytic activity">
    <reaction evidence="1">
        <text>[protein]-peptidylproline (omega=180) = [protein]-peptidylproline (omega=0)</text>
        <dbReference type="Rhea" id="RHEA:16237"/>
        <dbReference type="Rhea" id="RHEA-COMP:10747"/>
        <dbReference type="Rhea" id="RHEA-COMP:10748"/>
        <dbReference type="ChEBI" id="CHEBI:83833"/>
        <dbReference type="ChEBI" id="CHEBI:83834"/>
        <dbReference type="EC" id="5.2.1.8"/>
    </reaction>
</comment>
<dbReference type="EC" id="5.2.1.8" evidence="2"/>
<dbReference type="RefSeq" id="WP_145271837.1">
    <property type="nucleotide sequence ID" value="NZ_CP036426.1"/>
</dbReference>
<accession>A0A518H4Z8</accession>
<feature type="compositionally biased region" description="Basic and acidic residues" evidence="7">
    <location>
        <begin position="266"/>
        <end position="275"/>
    </location>
</feature>
<evidence type="ECO:0000256" key="7">
    <source>
        <dbReference type="SAM" id="MobiDB-lite"/>
    </source>
</evidence>
<reference evidence="9 10" key="1">
    <citation type="submission" date="2019-02" db="EMBL/GenBank/DDBJ databases">
        <title>Deep-cultivation of Planctomycetes and their phenomic and genomic characterization uncovers novel biology.</title>
        <authorList>
            <person name="Wiegand S."/>
            <person name="Jogler M."/>
            <person name="Boedeker C."/>
            <person name="Pinto D."/>
            <person name="Vollmers J."/>
            <person name="Rivas-Marin E."/>
            <person name="Kohn T."/>
            <person name="Peeters S.H."/>
            <person name="Heuer A."/>
            <person name="Rast P."/>
            <person name="Oberbeckmann S."/>
            <person name="Bunk B."/>
            <person name="Jeske O."/>
            <person name="Meyerdierks A."/>
            <person name="Storesund J.E."/>
            <person name="Kallscheuer N."/>
            <person name="Luecker S."/>
            <person name="Lage O.M."/>
            <person name="Pohl T."/>
            <person name="Merkel B.J."/>
            <person name="Hornburger P."/>
            <person name="Mueller R.-W."/>
            <person name="Bruemmer F."/>
            <person name="Labrenz M."/>
            <person name="Spormann A.M."/>
            <person name="Op den Camp H."/>
            <person name="Overmann J."/>
            <person name="Amann R."/>
            <person name="Jetten M.S.M."/>
            <person name="Mascher T."/>
            <person name="Medema M.H."/>
            <person name="Devos D.P."/>
            <person name="Kaster A.-K."/>
            <person name="Ovreas L."/>
            <person name="Rohde M."/>
            <person name="Galperin M.Y."/>
            <person name="Jogler C."/>
        </authorList>
    </citation>
    <scope>NUCLEOTIDE SEQUENCE [LARGE SCALE GENOMIC DNA]</scope>
    <source>
        <strain evidence="9 10">ElP</strain>
    </source>
</reference>
<dbReference type="PANTHER" id="PTHR47245">
    <property type="entry name" value="PEPTIDYLPROLYL ISOMERASE"/>
    <property type="match status" value="1"/>
</dbReference>
<feature type="compositionally biased region" description="Basic and acidic residues" evidence="7">
    <location>
        <begin position="357"/>
        <end position="382"/>
    </location>
</feature>
<proteinExistence type="predicted"/>
<dbReference type="AlphaFoldDB" id="A0A518H4Z8"/>
<evidence type="ECO:0000256" key="6">
    <source>
        <dbReference type="PROSITE-ProRule" id="PRU00278"/>
    </source>
</evidence>
<evidence type="ECO:0000256" key="1">
    <source>
        <dbReference type="ARBA" id="ARBA00000971"/>
    </source>
</evidence>
<evidence type="ECO:0000256" key="5">
    <source>
        <dbReference type="ARBA" id="ARBA00023235"/>
    </source>
</evidence>
<feature type="region of interest" description="Disordered" evidence="7">
    <location>
        <begin position="344"/>
        <end position="418"/>
    </location>
</feature>
<feature type="domain" description="PpiC" evidence="8">
    <location>
        <begin position="186"/>
        <end position="293"/>
    </location>
</feature>
<evidence type="ECO:0000259" key="8">
    <source>
        <dbReference type="PROSITE" id="PS50198"/>
    </source>
</evidence>
<dbReference type="EMBL" id="CP036426">
    <property type="protein sequence ID" value="QDV35915.1"/>
    <property type="molecule type" value="Genomic_DNA"/>
</dbReference>
<dbReference type="Gene3D" id="1.10.4030.10">
    <property type="entry name" value="Porin chaperone SurA, peptide-binding domain"/>
    <property type="match status" value="1"/>
</dbReference>
<feature type="region of interest" description="Disordered" evidence="7">
    <location>
        <begin position="258"/>
        <end position="278"/>
    </location>
</feature>
<evidence type="ECO:0000256" key="2">
    <source>
        <dbReference type="ARBA" id="ARBA00013194"/>
    </source>
</evidence>
<gene>
    <name evidence="9" type="ORF">ElP_38230</name>
</gene>
<name>A0A518H4Z8_9BACT</name>
<sequence length="418" mass="45107">MGELIRTGRLVALAAVVVGLGMGTARARPQQQQTQANDGVPGNAQGPAGPIPQLSIRAVPANPGDPIAVVNGQVISRGKLADECVSRHGLEVLETLIMRSLLDQAIKAKDLSVTAAEVDAEIDRNAARSGIDREAFLRALAKERNLSPRQYAEYIAFPGVALRKLAEPRVQVTDEDVSKAFEAYFGEKLVVRMILVDTLAKAKDVWNKVRENPGGFAKLAQELSMDTDSAPIGGLLAQPIGRHAEPLQVSDAAFAQLVDGDPNDSDPTHKPKDGDFTGPIQVSEAAWVIFQREEVKPSQEVDRADPTIVAQMKAQIHEAKVQAEMQTVMEELFLQSSVENHLTGQVKHSGSKQAETSVRDEEVSRARMSRPDQEIPDSKAVEQLRAYEQQKGDPDAEIERPVGAPETPGLPGSSPAPE</sequence>
<dbReference type="Proteomes" id="UP000317835">
    <property type="component" value="Chromosome"/>
</dbReference>
<dbReference type="InterPro" id="IPR050245">
    <property type="entry name" value="PrsA_foldase"/>
</dbReference>
<evidence type="ECO:0000256" key="3">
    <source>
        <dbReference type="ARBA" id="ARBA00022729"/>
    </source>
</evidence>
<dbReference type="SUPFAM" id="SSF54534">
    <property type="entry name" value="FKBP-like"/>
    <property type="match status" value="1"/>
</dbReference>
<dbReference type="PROSITE" id="PS50198">
    <property type="entry name" value="PPIC_PPIASE_2"/>
    <property type="match status" value="1"/>
</dbReference>
<evidence type="ECO:0000313" key="10">
    <source>
        <dbReference type="Proteomes" id="UP000317835"/>
    </source>
</evidence>